<evidence type="ECO:0000313" key="3">
    <source>
        <dbReference type="Proteomes" id="UP000291213"/>
    </source>
</evidence>
<dbReference type="SUPFAM" id="SSF52540">
    <property type="entry name" value="P-loop containing nucleoside triphosphate hydrolases"/>
    <property type="match status" value="1"/>
</dbReference>
<evidence type="ECO:0000313" key="2">
    <source>
        <dbReference type="EMBL" id="GBF09170.1"/>
    </source>
</evidence>
<organism evidence="2 3">
    <name type="scientific">Aeropyrum pernix</name>
    <dbReference type="NCBI Taxonomy" id="56636"/>
    <lineage>
        <taxon>Archaea</taxon>
        <taxon>Thermoproteota</taxon>
        <taxon>Thermoprotei</taxon>
        <taxon>Desulfurococcales</taxon>
        <taxon>Desulfurococcaceae</taxon>
        <taxon>Aeropyrum</taxon>
    </lineage>
</organism>
<dbReference type="InterPro" id="IPR027417">
    <property type="entry name" value="P-loop_NTPase"/>
</dbReference>
<reference evidence="2 3" key="1">
    <citation type="submission" date="2017-02" db="EMBL/GenBank/DDBJ databases">
        <title>isolation and characterization of a novel temperate virus Aeropyrum globular virus 1 infecting hyperthermophilic archaeon Aeropyrum.</title>
        <authorList>
            <person name="Yumiya M."/>
            <person name="Yoshida T."/>
            <person name="Sako Y."/>
        </authorList>
    </citation>
    <scope>NUCLEOTIDE SEQUENCE [LARGE SCALE GENOMIC DNA]</scope>
    <source>
        <strain evidence="2 3">YK1-12-2013</strain>
    </source>
</reference>
<name>A0A401H9V9_AERPX</name>
<protein>
    <recommendedName>
        <fullName evidence="1">AAA+ ATPase domain-containing protein</fullName>
    </recommendedName>
</protein>
<dbReference type="EMBL" id="BDMD01000045">
    <property type="protein sequence ID" value="GBF09170.1"/>
    <property type="molecule type" value="Genomic_DNA"/>
</dbReference>
<gene>
    <name evidence="2" type="ORF">apy_08950</name>
</gene>
<comment type="caution">
    <text evidence="2">The sequence shown here is derived from an EMBL/GenBank/DDBJ whole genome shotgun (WGS) entry which is preliminary data.</text>
</comment>
<dbReference type="SMART" id="SM00382">
    <property type="entry name" value="AAA"/>
    <property type="match status" value="1"/>
</dbReference>
<sequence length="539" mass="60993">MGWIGVEREECVNQLLKFLDSIRGRLSFRMVERLFSRGLDENPIFEAISKSGALAKNVIIILGGRGCGKTLVMRYIKHYFEPEGWDYKYFSGDQFKEADAQELMKIISETRNLLENSEDYKVIVGIDDVVEASEATRDTIKNQLVPLAVDYAGRIKLVISVQSERVVGTTTVLHILEDTLGRSPKAEMLFGEYPGEVLGKQFRESYVRKDPIKLFRGAAMINLDAYWSRFRSLDMAEELADVIIRLAEFYKYNSGVGECREVFEELLKYKRGLALIALASMPKTLYPYEKIVIEYISPEPDTPSPALNGLGISDLIYKFISGELRGLSEAAERLYSRLSQQRVTADVDDIKEAIMESASELAYASVVRGALPEALGIEVPEAEQRRKRKPLRPRLDFIYIDRVVGGQPSRVNIIIHVLKPDAKGYVVSSSLYKLARLVELNIPSEAEGNYLAVIVPSRAHMRAVYRYVEIKRIGRDILVVLADSLGELDNSVVKTLADKNASEEELRLLRHIFLGTTLFNLRDNRNVPQLIYYLAPTVF</sequence>
<dbReference type="AlphaFoldDB" id="A0A401H9V9"/>
<feature type="domain" description="AAA+ ATPase" evidence="1">
    <location>
        <begin position="55"/>
        <end position="196"/>
    </location>
</feature>
<dbReference type="Proteomes" id="UP000291213">
    <property type="component" value="Unassembled WGS sequence"/>
</dbReference>
<accession>A0A401H9V9</accession>
<dbReference type="InterPro" id="IPR003593">
    <property type="entry name" value="AAA+_ATPase"/>
</dbReference>
<dbReference type="Gene3D" id="3.40.50.300">
    <property type="entry name" value="P-loop containing nucleotide triphosphate hydrolases"/>
    <property type="match status" value="1"/>
</dbReference>
<proteinExistence type="predicted"/>
<evidence type="ECO:0000259" key="1">
    <source>
        <dbReference type="SMART" id="SM00382"/>
    </source>
</evidence>